<name>A0ABN0PNU5_9GAMM</name>
<keyword evidence="2" id="KW-0472">Membrane</keyword>
<keyword evidence="2" id="KW-0812">Transmembrane</keyword>
<gene>
    <name evidence="3" type="ORF">SHD_1717</name>
</gene>
<comment type="caution">
    <text evidence="3">The sequence shown here is derived from an EMBL/GenBank/DDBJ whole genome shotgun (WGS) entry which is preliminary data.</text>
</comment>
<feature type="transmembrane region" description="Helical" evidence="2">
    <location>
        <begin position="6"/>
        <end position="25"/>
    </location>
</feature>
<keyword evidence="2" id="KW-1133">Transmembrane helix</keyword>
<proteinExistence type="predicted"/>
<dbReference type="EMBL" id="AXZL01000061">
    <property type="protein sequence ID" value="ESE41642.1"/>
    <property type="molecule type" value="Genomic_DNA"/>
</dbReference>
<evidence type="ECO:0000313" key="3">
    <source>
        <dbReference type="EMBL" id="ESE41642.1"/>
    </source>
</evidence>
<evidence type="ECO:0000256" key="1">
    <source>
        <dbReference type="SAM" id="MobiDB-lite"/>
    </source>
</evidence>
<organism evidence="3 4">
    <name type="scientific">Shewanella decolorationis S12</name>
    <dbReference type="NCBI Taxonomy" id="1353536"/>
    <lineage>
        <taxon>Bacteria</taxon>
        <taxon>Pseudomonadati</taxon>
        <taxon>Pseudomonadota</taxon>
        <taxon>Gammaproteobacteria</taxon>
        <taxon>Alteromonadales</taxon>
        <taxon>Shewanellaceae</taxon>
        <taxon>Shewanella</taxon>
    </lineage>
</organism>
<evidence type="ECO:0000256" key="2">
    <source>
        <dbReference type="SAM" id="Phobius"/>
    </source>
</evidence>
<feature type="region of interest" description="Disordered" evidence="1">
    <location>
        <begin position="52"/>
        <end position="79"/>
    </location>
</feature>
<accession>A0ABN0PNU5</accession>
<dbReference type="Proteomes" id="UP000017548">
    <property type="component" value="Unassembled WGS sequence"/>
</dbReference>
<keyword evidence="4" id="KW-1185">Reference proteome</keyword>
<sequence length="108" mass="12175">MKSGNHLSLVSFPVLYLLNIYSFIFNTLQMDKENKSTIEYAKKSSLGGKRTTVLLPNRDKIRHNKTTETMPKNALNGANDTRSKMHNIKTHLCLITVVSSKLAKVIVN</sequence>
<protein>
    <submittedName>
        <fullName evidence="3">Uncharacterized protein</fullName>
    </submittedName>
</protein>
<evidence type="ECO:0000313" key="4">
    <source>
        <dbReference type="Proteomes" id="UP000017548"/>
    </source>
</evidence>
<reference evidence="3 4" key="1">
    <citation type="journal article" date="2013" name="Genome Announc.">
        <title>Draft Genome Sequence of Shewanella decolorationis S12, a Dye-Degrading Bacterium Isolated from a Wastewater Treatment Plant.</title>
        <authorList>
            <person name="Xu M."/>
            <person name="Fang Y."/>
            <person name="Liu J."/>
            <person name="Chen X."/>
            <person name="Sun G."/>
            <person name="Guo J."/>
            <person name="Hua Z."/>
            <person name="Tu Q."/>
            <person name="Wu L."/>
            <person name="Zhou J."/>
            <person name="Liu X."/>
        </authorList>
    </citation>
    <scope>NUCLEOTIDE SEQUENCE [LARGE SCALE GENOMIC DNA]</scope>
    <source>
        <strain evidence="3 4">S12</strain>
    </source>
</reference>